<reference evidence="1 2" key="1">
    <citation type="journal article" date="2010" name="Science">
        <title>Genome expansion and gene loss in powdery mildew fungi reveal tradeoffs in extreme parasitism.</title>
        <authorList>
            <person name="Spanu P.D."/>
            <person name="Abbott J.C."/>
            <person name="Amselem J."/>
            <person name="Burgis T.A."/>
            <person name="Soanes D.M."/>
            <person name="Stueber K."/>
            <person name="Ver Loren van Themaat E."/>
            <person name="Brown J.K.M."/>
            <person name="Butcher S.A."/>
            <person name="Gurr S.J."/>
            <person name="Lebrun M.-H."/>
            <person name="Ridout C.J."/>
            <person name="Schulze-Lefert P."/>
            <person name="Talbot N.J."/>
            <person name="Ahmadinejad N."/>
            <person name="Ametz C."/>
            <person name="Barton G.R."/>
            <person name="Benjdia M."/>
            <person name="Bidzinski P."/>
            <person name="Bindschedler L.V."/>
            <person name="Both M."/>
            <person name="Brewer M.T."/>
            <person name="Cadle-Davidson L."/>
            <person name="Cadle-Davidson M.M."/>
            <person name="Collemare J."/>
            <person name="Cramer R."/>
            <person name="Frenkel O."/>
            <person name="Godfrey D."/>
            <person name="Harriman J."/>
            <person name="Hoede C."/>
            <person name="King B.C."/>
            <person name="Klages S."/>
            <person name="Kleemann J."/>
            <person name="Knoll D."/>
            <person name="Koti P.S."/>
            <person name="Kreplak J."/>
            <person name="Lopez-Ruiz F.J."/>
            <person name="Lu X."/>
            <person name="Maekawa T."/>
            <person name="Mahanil S."/>
            <person name="Micali C."/>
            <person name="Milgroom M.G."/>
            <person name="Montana G."/>
            <person name="Noir S."/>
            <person name="O'Connell R.J."/>
            <person name="Oberhaensli S."/>
            <person name="Parlange F."/>
            <person name="Pedersen C."/>
            <person name="Quesneville H."/>
            <person name="Reinhardt R."/>
            <person name="Rott M."/>
            <person name="Sacristan S."/>
            <person name="Schmidt S.M."/>
            <person name="Schoen M."/>
            <person name="Skamnioti P."/>
            <person name="Sommer H."/>
            <person name="Stephens A."/>
            <person name="Takahara H."/>
            <person name="Thordal-Christensen H."/>
            <person name="Vigouroux M."/>
            <person name="Wessling R."/>
            <person name="Wicker T."/>
            <person name="Panstruga R."/>
        </authorList>
    </citation>
    <scope>NUCLEOTIDE SEQUENCE [LARGE SCALE GENOMIC DNA]</scope>
    <source>
        <strain evidence="1">DH14</strain>
    </source>
</reference>
<dbReference type="eggNOG" id="ENOG502T05Z">
    <property type="taxonomic scope" value="Eukaryota"/>
</dbReference>
<comment type="caution">
    <text evidence="1">The sequence shown here is derived from an EMBL/GenBank/DDBJ whole genome shotgun (WGS) entry which is preliminary data.</text>
</comment>
<dbReference type="AlphaFoldDB" id="N1JMF0"/>
<dbReference type="Proteomes" id="UP000015441">
    <property type="component" value="Unassembled WGS sequence"/>
</dbReference>
<dbReference type="STRING" id="546991.N1JMF0"/>
<accession>N1JMF0</accession>
<dbReference type="InParanoid" id="N1JMF0"/>
<proteinExistence type="predicted"/>
<evidence type="ECO:0000313" key="1">
    <source>
        <dbReference type="EMBL" id="CCU81751.1"/>
    </source>
</evidence>
<keyword evidence="2" id="KW-1185">Reference proteome</keyword>
<dbReference type="OrthoDB" id="4203839at2759"/>
<sequence length="640" mass="74060">MKILSSCLGNPMAKSQDKINTIRAILQEHLDSHLDISDHKLSRYNQSILPSYSTEQDPRSRQNDISKSHIDYLLESLVESLGVIYMKTKKNSISSTIFQQELIKDLEVLCDDFQRTKIMFSMHFSPDLDLHLSHHVHFDPTQSQSLQTFEEFELHTQGIERTKKNSSKTYNKINEFNRDYVQQNNILRCGEDKLLFTFPAHENHESGQNVLMQQEIPRTNICPSMNQQSWGFDHDDFQKIDRSLSQTVNHYNNSFEDAANPEPYFIKPSEVSQGAFNPHLSCTSFASTEKILSCDNNLLESMRNIKSMKNLKDLDPNLLYIPTKKIEFGLDLPQKMEGKQQFSVKHKSRKLNPNANLFNSIIPFKSNLNLDFEILFQELLDMIQKWCLTYAYEPNACNDTLIPAQNSHLWNYMISCISTGDREVNEKKVKDFMNHTSTRYLFVMRMITTYIFENLLSISNFYGFIEGTTEKLVEYMDKMGEKGITTVDRQNLIEQRDSAIKAILNHEDYSSWRSNKLKQHIAYLRDILSQFLSENCDHTSAGRELGAITIKAFSIFSSIHCSGLAFKIKFPEITSKFNTSTMIDHDQTCAQNYAQRTSKRLLKLVVTPLITILDYRGTVMKEKTLHRAKVLTVTLEVVEL</sequence>
<dbReference type="HOGENOM" id="CLU_463216_0_0_1"/>
<evidence type="ECO:0000313" key="2">
    <source>
        <dbReference type="Proteomes" id="UP000015441"/>
    </source>
</evidence>
<organism evidence="1 2">
    <name type="scientific">Blumeria graminis f. sp. hordei (strain DH14)</name>
    <name type="common">Barley powdery mildew</name>
    <name type="synonym">Oidium monilioides f. sp. hordei</name>
    <dbReference type="NCBI Taxonomy" id="546991"/>
    <lineage>
        <taxon>Eukaryota</taxon>
        <taxon>Fungi</taxon>
        <taxon>Dikarya</taxon>
        <taxon>Ascomycota</taxon>
        <taxon>Pezizomycotina</taxon>
        <taxon>Leotiomycetes</taxon>
        <taxon>Erysiphales</taxon>
        <taxon>Erysiphaceae</taxon>
        <taxon>Blumeria</taxon>
        <taxon>Blumeria hordei</taxon>
    </lineage>
</organism>
<gene>
    <name evidence="1" type="ORF">BGHDH14_bgh05015</name>
</gene>
<name>N1JMF0_BLUG1</name>
<protein>
    <submittedName>
        <fullName evidence="1">Uncharacterized protein</fullName>
    </submittedName>
</protein>
<dbReference type="EMBL" id="CAUH01005414">
    <property type="protein sequence ID" value="CCU81751.1"/>
    <property type="molecule type" value="Genomic_DNA"/>
</dbReference>